<name>A0ABY3X8T9_9GAMM</name>
<dbReference type="Proteomes" id="UP000829194">
    <property type="component" value="Chromosome"/>
</dbReference>
<protein>
    <submittedName>
        <fullName evidence="1">Uncharacterized protein</fullName>
    </submittedName>
</protein>
<gene>
    <name evidence="1" type="ORF">MOV92_21400</name>
</gene>
<proteinExistence type="predicted"/>
<accession>A0ABY3X8T9</accession>
<dbReference type="EMBL" id="CP093547">
    <property type="protein sequence ID" value="UNP28996.1"/>
    <property type="molecule type" value="Genomic_DNA"/>
</dbReference>
<dbReference type="RefSeq" id="WP_148649049.1">
    <property type="nucleotide sequence ID" value="NZ_CP011131.1"/>
</dbReference>
<evidence type="ECO:0000313" key="1">
    <source>
        <dbReference type="EMBL" id="UNP28996.1"/>
    </source>
</evidence>
<evidence type="ECO:0000313" key="2">
    <source>
        <dbReference type="Proteomes" id="UP000829194"/>
    </source>
</evidence>
<keyword evidence="2" id="KW-1185">Reference proteome</keyword>
<organism evidence="1 2">
    <name type="scientific">Lysobacter gummosus</name>
    <dbReference type="NCBI Taxonomy" id="262324"/>
    <lineage>
        <taxon>Bacteria</taxon>
        <taxon>Pseudomonadati</taxon>
        <taxon>Pseudomonadota</taxon>
        <taxon>Gammaproteobacteria</taxon>
        <taxon>Lysobacterales</taxon>
        <taxon>Lysobacteraceae</taxon>
        <taxon>Lysobacter</taxon>
    </lineage>
</organism>
<reference evidence="1 2" key="1">
    <citation type="submission" date="2022-03" db="EMBL/GenBank/DDBJ databases">
        <title>Complete genome sequence of Lysobacter capsici VKM B-2533 and Lysobacter gummosus 10.1.1, promising sources of lytic agents.</title>
        <authorList>
            <person name="Tarlachkov S.V."/>
            <person name="Kudryakova I.V."/>
            <person name="Afoshin A.S."/>
            <person name="Leontyevskaya E.A."/>
            <person name="Leontyevskaya N.V."/>
        </authorList>
    </citation>
    <scope>NUCLEOTIDE SEQUENCE [LARGE SCALE GENOMIC DNA]</scope>
    <source>
        <strain evidence="1 2">10.1.1</strain>
    </source>
</reference>
<sequence>MDNHVEWFQFTLSNGQTVGPAPLRLIWMEACGTTNVTVQRMHRYLLGKRTAVYSLRASPRLGNIPVIEARLRSLLLTARLDSVLTYVSH</sequence>